<evidence type="ECO:0000256" key="4">
    <source>
        <dbReference type="ARBA" id="ARBA00022989"/>
    </source>
</evidence>
<feature type="transmembrane region" description="Helical" evidence="6">
    <location>
        <begin position="236"/>
        <end position="259"/>
    </location>
</feature>
<feature type="transmembrane region" description="Helical" evidence="6">
    <location>
        <begin position="265"/>
        <end position="288"/>
    </location>
</feature>
<feature type="transmembrane region" description="Helical" evidence="6">
    <location>
        <begin position="206"/>
        <end position="224"/>
    </location>
</feature>
<keyword evidence="5 6" id="KW-0472">Membrane</keyword>
<evidence type="ECO:0000256" key="6">
    <source>
        <dbReference type="SAM" id="Phobius"/>
    </source>
</evidence>
<dbReference type="GO" id="GO:0005886">
    <property type="term" value="C:plasma membrane"/>
    <property type="evidence" value="ECO:0007669"/>
    <property type="project" value="UniProtKB-SubCell"/>
</dbReference>
<keyword evidence="4 6" id="KW-1133">Transmembrane helix</keyword>
<dbReference type="SUPFAM" id="SSF103481">
    <property type="entry name" value="Multidrug resistance efflux transporter EmrE"/>
    <property type="match status" value="2"/>
</dbReference>
<organism evidence="8">
    <name type="scientific">bioreactor metagenome</name>
    <dbReference type="NCBI Taxonomy" id="1076179"/>
    <lineage>
        <taxon>unclassified sequences</taxon>
        <taxon>metagenomes</taxon>
        <taxon>ecological metagenomes</taxon>
    </lineage>
</organism>
<evidence type="ECO:0000259" key="7">
    <source>
        <dbReference type="Pfam" id="PF00892"/>
    </source>
</evidence>
<dbReference type="PANTHER" id="PTHR42920">
    <property type="entry name" value="OS03G0707200 PROTEIN-RELATED"/>
    <property type="match status" value="1"/>
</dbReference>
<proteinExistence type="predicted"/>
<keyword evidence="2" id="KW-1003">Cell membrane</keyword>
<protein>
    <recommendedName>
        <fullName evidence="7">EamA domain-containing protein</fullName>
    </recommendedName>
</protein>
<comment type="subcellular location">
    <subcellularLocation>
        <location evidence="1">Cell membrane</location>
        <topology evidence="1">Multi-pass membrane protein</topology>
    </subcellularLocation>
</comment>
<dbReference type="InterPro" id="IPR000620">
    <property type="entry name" value="EamA_dom"/>
</dbReference>
<evidence type="ECO:0000256" key="3">
    <source>
        <dbReference type="ARBA" id="ARBA00022692"/>
    </source>
</evidence>
<feature type="transmembrane region" description="Helical" evidence="6">
    <location>
        <begin position="90"/>
        <end position="110"/>
    </location>
</feature>
<dbReference type="PANTHER" id="PTHR42920:SF11">
    <property type="entry name" value="INNER MEMBRANE PROTEIN YTFF"/>
    <property type="match status" value="1"/>
</dbReference>
<feature type="transmembrane region" description="Helical" evidence="6">
    <location>
        <begin position="184"/>
        <end position="200"/>
    </location>
</feature>
<evidence type="ECO:0000256" key="1">
    <source>
        <dbReference type="ARBA" id="ARBA00004651"/>
    </source>
</evidence>
<dbReference type="Pfam" id="PF00892">
    <property type="entry name" value="EamA"/>
    <property type="match status" value="2"/>
</dbReference>
<evidence type="ECO:0000313" key="8">
    <source>
        <dbReference type="EMBL" id="MPM34932.1"/>
    </source>
</evidence>
<gene>
    <name evidence="8" type="ORF">SDC9_81522</name>
</gene>
<dbReference type="InterPro" id="IPR051258">
    <property type="entry name" value="Diverse_Substrate_Transporter"/>
</dbReference>
<accession>A0A644Z2E6</accession>
<comment type="caution">
    <text evidence="8">The sequence shown here is derived from an EMBL/GenBank/DDBJ whole genome shotgun (WGS) entry which is preliminary data.</text>
</comment>
<keyword evidence="3 6" id="KW-0812">Transmembrane</keyword>
<feature type="transmembrane region" description="Helical" evidence="6">
    <location>
        <begin position="300"/>
        <end position="318"/>
    </location>
</feature>
<feature type="transmembrane region" description="Helical" evidence="6">
    <location>
        <begin position="130"/>
        <end position="147"/>
    </location>
</feature>
<dbReference type="InterPro" id="IPR037185">
    <property type="entry name" value="EmrE-like"/>
</dbReference>
<dbReference type="EMBL" id="VSSQ01007125">
    <property type="protein sequence ID" value="MPM34932.1"/>
    <property type="molecule type" value="Genomic_DNA"/>
</dbReference>
<reference evidence="8" key="1">
    <citation type="submission" date="2019-08" db="EMBL/GenBank/DDBJ databases">
        <authorList>
            <person name="Kucharzyk K."/>
            <person name="Murdoch R.W."/>
            <person name="Higgins S."/>
            <person name="Loffler F."/>
        </authorList>
    </citation>
    <scope>NUCLEOTIDE SEQUENCE</scope>
</reference>
<sequence length="417" mass="44943">MLAYKATAEKLKSITAACFPFAGIALSDANRYAEGEGERPPLISSIRWYIETEKRTVQRNPAVLYALGAAALYALNIPVSKLLLTDVSPAMLVAFLYLGAGAGVGLLRLIGKRMRKETADQPLTRRELPYTLAMIALDILAPILLMLGLKTTAADTASLLGSFEIVATAILAMILFSEKVSGRLWIAIALITLASLILSLEGTARFSFSPGALLVLAACACWGLENNCTRKLSNKSAAQIVTVKGLFSGAGSLIVALLLKEAFPALPLLLAALALGFVAYGLSIFFYIRAQKELGAAKTSVYYAAAPFIGVLFSLVIFRELPGWRFLPALALMLAGTYCSITDSVIRQHTHEHVHIHSHAHVHGGVEHTHPHEHAHTHLHVHGAETGEQHTHAHTALEGHEHLHTDLEKADNPPENT</sequence>
<evidence type="ECO:0000256" key="2">
    <source>
        <dbReference type="ARBA" id="ARBA00022475"/>
    </source>
</evidence>
<dbReference type="AlphaFoldDB" id="A0A644Z2E6"/>
<feature type="transmembrane region" description="Helical" evidence="6">
    <location>
        <begin position="62"/>
        <end position="84"/>
    </location>
</feature>
<feature type="domain" description="EamA" evidence="7">
    <location>
        <begin position="62"/>
        <end position="199"/>
    </location>
</feature>
<feature type="domain" description="EamA" evidence="7">
    <location>
        <begin position="210"/>
        <end position="340"/>
    </location>
</feature>
<feature type="transmembrane region" description="Helical" evidence="6">
    <location>
        <begin position="159"/>
        <end position="177"/>
    </location>
</feature>
<name>A0A644Z2E6_9ZZZZ</name>
<evidence type="ECO:0000256" key="5">
    <source>
        <dbReference type="ARBA" id="ARBA00023136"/>
    </source>
</evidence>